<dbReference type="RefSeq" id="WP_089820853.1">
    <property type="nucleotide sequence ID" value="NZ_FODV01000001.1"/>
</dbReference>
<evidence type="ECO:0000256" key="1">
    <source>
        <dbReference type="ARBA" id="ARBA00004651"/>
    </source>
</evidence>
<dbReference type="Proteomes" id="UP000199126">
    <property type="component" value="Unassembled WGS sequence"/>
</dbReference>
<keyword evidence="4 8" id="KW-1003">Cell membrane</keyword>
<feature type="transmembrane region" description="Helical" evidence="8">
    <location>
        <begin position="62"/>
        <end position="82"/>
    </location>
</feature>
<keyword evidence="7 8" id="KW-0472">Membrane</keyword>
<feature type="transmembrane region" description="Helical" evidence="8">
    <location>
        <begin position="149"/>
        <end position="168"/>
    </location>
</feature>
<dbReference type="Pfam" id="PF00528">
    <property type="entry name" value="BPD_transp_1"/>
    <property type="match status" value="1"/>
</dbReference>
<organism evidence="10 11">
    <name type="scientific">Halogranum amylolyticum</name>
    <dbReference type="NCBI Taxonomy" id="660520"/>
    <lineage>
        <taxon>Archaea</taxon>
        <taxon>Methanobacteriati</taxon>
        <taxon>Methanobacteriota</taxon>
        <taxon>Stenosarchaea group</taxon>
        <taxon>Halobacteria</taxon>
        <taxon>Halobacteriales</taxon>
        <taxon>Haloferacaceae</taxon>
    </lineage>
</organism>
<evidence type="ECO:0000313" key="10">
    <source>
        <dbReference type="EMBL" id="SEO27893.1"/>
    </source>
</evidence>
<feature type="transmembrane region" description="Helical" evidence="8">
    <location>
        <begin position="120"/>
        <end position="137"/>
    </location>
</feature>
<evidence type="ECO:0000313" key="11">
    <source>
        <dbReference type="Proteomes" id="UP000199126"/>
    </source>
</evidence>
<feature type="transmembrane region" description="Helical" evidence="8">
    <location>
        <begin position="389"/>
        <end position="411"/>
    </location>
</feature>
<proteinExistence type="inferred from homology"/>
<feature type="transmembrane region" description="Helical" evidence="8">
    <location>
        <begin position="210"/>
        <end position="227"/>
    </location>
</feature>
<evidence type="ECO:0000256" key="6">
    <source>
        <dbReference type="ARBA" id="ARBA00022989"/>
    </source>
</evidence>
<keyword evidence="11" id="KW-1185">Reference proteome</keyword>
<evidence type="ECO:0000256" key="7">
    <source>
        <dbReference type="ARBA" id="ARBA00023136"/>
    </source>
</evidence>
<evidence type="ECO:0000256" key="2">
    <source>
        <dbReference type="ARBA" id="ARBA00007069"/>
    </source>
</evidence>
<dbReference type="SUPFAM" id="SSF161098">
    <property type="entry name" value="MetI-like"/>
    <property type="match status" value="1"/>
</dbReference>
<dbReference type="CDD" id="cd06261">
    <property type="entry name" value="TM_PBP2"/>
    <property type="match status" value="1"/>
</dbReference>
<dbReference type="PROSITE" id="PS50928">
    <property type="entry name" value="ABC_TM1"/>
    <property type="match status" value="1"/>
</dbReference>
<accession>A0A1H8NEP7</accession>
<gene>
    <name evidence="10" type="ORF">SAMN04487948_101491</name>
</gene>
<evidence type="ECO:0000256" key="5">
    <source>
        <dbReference type="ARBA" id="ARBA00022692"/>
    </source>
</evidence>
<name>A0A1H8NEP7_9EURY</name>
<keyword evidence="5 8" id="KW-0812">Transmembrane</keyword>
<dbReference type="GO" id="GO:0035435">
    <property type="term" value="P:phosphate ion transmembrane transport"/>
    <property type="evidence" value="ECO:0007669"/>
    <property type="project" value="InterPro"/>
</dbReference>
<feature type="transmembrane region" description="Helical" evidence="8">
    <location>
        <begin position="364"/>
        <end position="383"/>
    </location>
</feature>
<feature type="transmembrane region" description="Helical" evidence="8">
    <location>
        <begin position="314"/>
        <end position="343"/>
    </location>
</feature>
<dbReference type="GO" id="GO:0005315">
    <property type="term" value="F:phosphate transmembrane transporter activity"/>
    <property type="evidence" value="ECO:0007669"/>
    <property type="project" value="InterPro"/>
</dbReference>
<reference evidence="11" key="1">
    <citation type="submission" date="2016-10" db="EMBL/GenBank/DDBJ databases">
        <authorList>
            <person name="Varghese N."/>
            <person name="Submissions S."/>
        </authorList>
    </citation>
    <scope>NUCLEOTIDE SEQUENCE [LARGE SCALE GENOMIC DNA]</scope>
    <source>
        <strain evidence="11">CGMCC 1.10121</strain>
    </source>
</reference>
<dbReference type="Gene3D" id="1.10.3720.10">
    <property type="entry name" value="MetI-like"/>
    <property type="match status" value="1"/>
</dbReference>
<comment type="subcellular location">
    <subcellularLocation>
        <location evidence="1 8">Cell membrane</location>
        <topology evidence="1 8">Multi-pass membrane protein</topology>
    </subcellularLocation>
</comment>
<feature type="transmembrane region" description="Helical" evidence="8">
    <location>
        <begin position="442"/>
        <end position="463"/>
    </location>
</feature>
<feature type="transmembrane region" description="Helical" evidence="8">
    <location>
        <begin position="180"/>
        <end position="201"/>
    </location>
</feature>
<evidence type="ECO:0000256" key="3">
    <source>
        <dbReference type="ARBA" id="ARBA00022448"/>
    </source>
</evidence>
<evidence type="ECO:0000259" key="9">
    <source>
        <dbReference type="PROSITE" id="PS50928"/>
    </source>
</evidence>
<evidence type="ECO:0000256" key="4">
    <source>
        <dbReference type="ARBA" id="ARBA00022475"/>
    </source>
</evidence>
<dbReference type="EMBL" id="FODV01000001">
    <property type="protein sequence ID" value="SEO27893.1"/>
    <property type="molecule type" value="Genomic_DNA"/>
</dbReference>
<dbReference type="InterPro" id="IPR000515">
    <property type="entry name" value="MetI-like"/>
</dbReference>
<evidence type="ECO:0000256" key="8">
    <source>
        <dbReference type="RuleBase" id="RU363043"/>
    </source>
</evidence>
<feature type="domain" description="ABC transmembrane type-1" evidence="9">
    <location>
        <begin position="318"/>
        <end position="530"/>
    </location>
</feature>
<keyword evidence="3" id="KW-0813">Transport</keyword>
<feature type="transmembrane region" description="Helical" evidence="8">
    <location>
        <begin position="265"/>
        <end position="290"/>
    </location>
</feature>
<keyword evidence="6 8" id="KW-1133">Transmembrane helix</keyword>
<dbReference type="InterPro" id="IPR035906">
    <property type="entry name" value="MetI-like_sf"/>
</dbReference>
<dbReference type="PANTHER" id="PTHR43470">
    <property type="entry name" value="PHOSPHATE TRANSPORT SYSTEM PERMEASE PROTEIN PSTA-RELATED"/>
    <property type="match status" value="1"/>
</dbReference>
<dbReference type="GO" id="GO:0005886">
    <property type="term" value="C:plasma membrane"/>
    <property type="evidence" value="ECO:0007669"/>
    <property type="project" value="UniProtKB-SubCell"/>
</dbReference>
<comment type="similarity">
    <text evidence="2 8">Belongs to the binding-protein-dependent transport system permease family. CysTW subfamily.</text>
</comment>
<sequence length="541" mass="57424">MATGHDEQTGEWFGDTEQINRLPGKVFAAVCLAATLFGIVMVAGLLAYVTKDAIRPFTANPGWFLVFFLTLVLPSTAFLGYLRQRTDGGATVGTTALGIPLFGLLLGSGVLLLFIDVLSIFEWFAFVIAAVVAGGVLAGHRRFRSRASFLEELLVGAITLLGLAPLTFEFVSTFPSLPQAWIIYLLTFGLGGAAVGGLVVARRRRDQRSGLLAFAALFVTVTAGVFIDPSTGITPPVWVILFTFAGVPTALYAEGVVRRRDGRPVGLLFPLVVVAGTLLGAALVNLLGFAGPEAWLDFQFLTNANSRFPEEAGIYPALIGSILMMVVVAVSSFPIGVGAALYLEEYAPSDGPLGVVVKFIEINIANLAGVPSVVYGLLGLALFVNWLNFASGIVIVGGMTVGLLILPIIIISAQEAIRAVPESLREASYGMGATRWQTVRRVVLPEAIPGILTGSILAFGRAIGETAPLLMIGAAASVFRAPDGFFDIFSAMPRQIYTWVGQPSQEFQYGVMAAGVVALVTVMLSMNAAAILIRNKYERRS</sequence>
<dbReference type="NCBIfam" id="TIGR00974">
    <property type="entry name" value="3a0107s02c"/>
    <property type="match status" value="1"/>
</dbReference>
<dbReference type="AlphaFoldDB" id="A0A1H8NEP7"/>
<dbReference type="InterPro" id="IPR005672">
    <property type="entry name" value="Phosphate_PstA"/>
</dbReference>
<comment type="caution">
    <text evidence="8">Lacks conserved residue(s) required for the propagation of feature annotation.</text>
</comment>
<feature type="transmembrane region" description="Helical" evidence="8">
    <location>
        <begin position="94"/>
        <end position="114"/>
    </location>
</feature>
<protein>
    <recommendedName>
        <fullName evidence="8">Phosphate transport system permease protein PstA</fullName>
    </recommendedName>
</protein>
<feature type="transmembrane region" description="Helical" evidence="8">
    <location>
        <begin position="233"/>
        <end position="253"/>
    </location>
</feature>
<feature type="transmembrane region" description="Helical" evidence="8">
    <location>
        <begin position="26"/>
        <end position="50"/>
    </location>
</feature>
<feature type="transmembrane region" description="Helical" evidence="8">
    <location>
        <begin position="509"/>
        <end position="533"/>
    </location>
</feature>
<dbReference type="OrthoDB" id="11402at2157"/>
<dbReference type="PANTHER" id="PTHR43470:SF5">
    <property type="entry name" value="PHOSPHATE TRANSPORT SYSTEM PERMEASE PROTEIN PSTA"/>
    <property type="match status" value="1"/>
</dbReference>